<dbReference type="EMBL" id="JBHRTN010000010">
    <property type="protein sequence ID" value="MFC3125628.1"/>
    <property type="molecule type" value="Genomic_DNA"/>
</dbReference>
<dbReference type="InterPro" id="IPR050483">
    <property type="entry name" value="CoA-transferase_III_domain"/>
</dbReference>
<organism evidence="2 3">
    <name type="scientific">Teichococcus globiformis</name>
    <dbReference type="NCBI Taxonomy" id="2307229"/>
    <lineage>
        <taxon>Bacteria</taxon>
        <taxon>Pseudomonadati</taxon>
        <taxon>Pseudomonadota</taxon>
        <taxon>Alphaproteobacteria</taxon>
        <taxon>Acetobacterales</taxon>
        <taxon>Roseomonadaceae</taxon>
        <taxon>Roseomonas</taxon>
    </lineage>
</organism>
<gene>
    <name evidence="2" type="ORF">ACFOD4_11180</name>
</gene>
<evidence type="ECO:0000313" key="3">
    <source>
        <dbReference type="Proteomes" id="UP001595593"/>
    </source>
</evidence>
<dbReference type="InterPro" id="IPR003673">
    <property type="entry name" value="CoA-Trfase_fam_III"/>
</dbReference>
<proteinExistence type="predicted"/>
<comment type="caution">
    <text evidence="2">The sequence shown here is derived from an EMBL/GenBank/DDBJ whole genome shotgun (WGS) entry which is preliminary data.</text>
</comment>
<dbReference type="RefSeq" id="WP_379596452.1">
    <property type="nucleotide sequence ID" value="NZ_JBHRTN010000010.1"/>
</dbReference>
<reference evidence="3" key="1">
    <citation type="journal article" date="2019" name="Int. J. Syst. Evol. Microbiol.">
        <title>The Global Catalogue of Microorganisms (GCM) 10K type strain sequencing project: providing services to taxonomists for standard genome sequencing and annotation.</title>
        <authorList>
            <consortium name="The Broad Institute Genomics Platform"/>
            <consortium name="The Broad Institute Genome Sequencing Center for Infectious Disease"/>
            <person name="Wu L."/>
            <person name="Ma J."/>
        </authorList>
    </citation>
    <scope>NUCLEOTIDE SEQUENCE [LARGE SCALE GENOMIC DNA]</scope>
    <source>
        <strain evidence="3">KCTC 52094</strain>
    </source>
</reference>
<sequence length="402" mass="43023">MSTETPKPLPLAGLRVLDFGHTVMGPTCGVVLADLGAEVIRVEPPEGDRTRRLGGFGVGFFATYNRNKLSLALNLKDPRGAEILRRLVPTADVLIENFAPGTMERLGLGCDALRAINPRLVYCALKGYLPGPYDTLPALDEVVQMQGGLAHMTGLPGRPLRAGTSVVDIMGGVFGVVGILAALRQREQTGEGQKVQASLFESVAFMVGQHMAAGAMAGERMPPMTARRITWAIYDVFEASDGQVFVGVTSDQHWQRLCASFELEELGADPALASNGQRVAGRERIMPVMEKMIAGWTVQEVLDRCRAAFIPCAPVAHPEDLFNDPHLLASGIMGETALTGHLSAPIPMTPVHLADSRVTLRHQPPRLGEGGAAILEQLGITPEEQAALARDHILTLPAENAA</sequence>
<dbReference type="Gene3D" id="3.30.1540.10">
    <property type="entry name" value="formyl-coa transferase, domain 3"/>
    <property type="match status" value="1"/>
</dbReference>
<dbReference type="Gene3D" id="3.40.50.10540">
    <property type="entry name" value="Crotonobetainyl-coa:carnitine coa-transferase, domain 1"/>
    <property type="match status" value="1"/>
</dbReference>
<name>A0ABV7FYY5_9PROT</name>
<keyword evidence="3" id="KW-1185">Reference proteome</keyword>
<dbReference type="SUPFAM" id="SSF89796">
    <property type="entry name" value="CoA-transferase family III (CaiB/BaiF)"/>
    <property type="match status" value="1"/>
</dbReference>
<dbReference type="PANTHER" id="PTHR48207:SF3">
    <property type="entry name" value="SUCCINATE--HYDROXYMETHYLGLUTARATE COA-TRANSFERASE"/>
    <property type="match status" value="1"/>
</dbReference>
<dbReference type="GO" id="GO:0016740">
    <property type="term" value="F:transferase activity"/>
    <property type="evidence" value="ECO:0007669"/>
    <property type="project" value="UniProtKB-KW"/>
</dbReference>
<evidence type="ECO:0000313" key="2">
    <source>
        <dbReference type="EMBL" id="MFC3125628.1"/>
    </source>
</evidence>
<dbReference type="InterPro" id="IPR023606">
    <property type="entry name" value="CoA-Trfase_III_dom_1_sf"/>
</dbReference>
<dbReference type="Proteomes" id="UP001595593">
    <property type="component" value="Unassembled WGS sequence"/>
</dbReference>
<keyword evidence="1 2" id="KW-0808">Transferase</keyword>
<evidence type="ECO:0000256" key="1">
    <source>
        <dbReference type="ARBA" id="ARBA00022679"/>
    </source>
</evidence>
<accession>A0ABV7FYY5</accession>
<dbReference type="InterPro" id="IPR044855">
    <property type="entry name" value="CoA-Trfase_III_dom3_sf"/>
</dbReference>
<dbReference type="Pfam" id="PF02515">
    <property type="entry name" value="CoA_transf_3"/>
    <property type="match status" value="1"/>
</dbReference>
<protein>
    <submittedName>
        <fullName evidence="2">CaiB/BaiF CoA transferase family protein</fullName>
    </submittedName>
</protein>
<dbReference type="PANTHER" id="PTHR48207">
    <property type="entry name" value="SUCCINATE--HYDROXYMETHYLGLUTARATE COA-TRANSFERASE"/>
    <property type="match status" value="1"/>
</dbReference>